<dbReference type="EMBL" id="HBGG01040397">
    <property type="protein sequence ID" value="CAD9222860.1"/>
    <property type="molecule type" value="Transcribed_RNA"/>
</dbReference>
<organism evidence="3">
    <name type="scientific">Tetraselmis chuii</name>
    <dbReference type="NCBI Taxonomy" id="63592"/>
    <lineage>
        <taxon>Eukaryota</taxon>
        <taxon>Viridiplantae</taxon>
        <taxon>Chlorophyta</taxon>
        <taxon>core chlorophytes</taxon>
        <taxon>Chlorodendrophyceae</taxon>
        <taxon>Chlorodendrales</taxon>
        <taxon>Chlorodendraceae</taxon>
        <taxon>Tetraselmis</taxon>
    </lineage>
</organism>
<accession>A0A7S1XB06</accession>
<evidence type="ECO:0000256" key="2">
    <source>
        <dbReference type="SAM" id="Phobius"/>
    </source>
</evidence>
<sequence>MRPRSGHTLPPGDSAGATVGPRGEAIMRQGRGPGYKSVLQWSAVLLGAIALWTCVSMVRTQMKYLNHQVGTTHSMDELDVTAKSTEPLEQPASCHHQAVCWLTTPMLNWVCGQGEGRVRRKKEIYSVEELGCDDCSPPPPSTGQREITQVGAARGGDVDDEPSSKIGRDGGHEAAVPLVHSAKAKHTKGVATQVNRTSLHLGERRFPMPRTLLTGTPAPWIVRHSCPERR</sequence>
<evidence type="ECO:0000256" key="1">
    <source>
        <dbReference type="SAM" id="MobiDB-lite"/>
    </source>
</evidence>
<protein>
    <submittedName>
        <fullName evidence="3">Uncharacterized protein</fullName>
    </submittedName>
</protein>
<reference evidence="3" key="1">
    <citation type="submission" date="2021-01" db="EMBL/GenBank/DDBJ databases">
        <authorList>
            <person name="Corre E."/>
            <person name="Pelletier E."/>
            <person name="Niang G."/>
            <person name="Scheremetjew M."/>
            <person name="Finn R."/>
            <person name="Kale V."/>
            <person name="Holt S."/>
            <person name="Cochrane G."/>
            <person name="Meng A."/>
            <person name="Brown T."/>
            <person name="Cohen L."/>
        </authorList>
    </citation>
    <scope>NUCLEOTIDE SEQUENCE</scope>
    <source>
        <strain evidence="3">PLY429</strain>
    </source>
</reference>
<evidence type="ECO:0000313" key="3">
    <source>
        <dbReference type="EMBL" id="CAD9222860.1"/>
    </source>
</evidence>
<keyword evidence="2" id="KW-0472">Membrane</keyword>
<keyword evidence="2" id="KW-1133">Transmembrane helix</keyword>
<keyword evidence="2" id="KW-0812">Transmembrane</keyword>
<gene>
    <name evidence="3" type="ORF">TCHU04912_LOCUS20826</name>
</gene>
<name>A0A7S1XB06_9CHLO</name>
<dbReference type="AlphaFoldDB" id="A0A7S1XB06"/>
<feature type="transmembrane region" description="Helical" evidence="2">
    <location>
        <begin position="38"/>
        <end position="58"/>
    </location>
</feature>
<proteinExistence type="predicted"/>
<feature type="region of interest" description="Disordered" evidence="1">
    <location>
        <begin position="1"/>
        <end position="25"/>
    </location>
</feature>
<feature type="region of interest" description="Disordered" evidence="1">
    <location>
        <begin position="135"/>
        <end position="169"/>
    </location>
</feature>